<dbReference type="Proteomes" id="UP000034636">
    <property type="component" value="Chromosome"/>
</dbReference>
<name>A0A0D6FA34_SALTM</name>
<reference evidence="3 20" key="2">
    <citation type="journal article" date="2015" name="Genome Announc.">
        <title>Complete Genome Sequencing of a Multidrug-Resistant and Human-Invasive Salmonella enterica Serovar Typhimurium Strain of the Emerging Sequence Type 213 Genotype.</title>
        <authorList>
            <person name="Calva E."/>
            <person name="Silva C."/>
            <person name="Zaidi M.B."/>
            <person name="Sanchez-Flores A."/>
            <person name="Estrada K."/>
            <person name="Silva G.G."/>
            <person name="Soto-Jimenez L.M."/>
            <person name="Wiesner M."/>
            <person name="Fernandez-Mora M."/>
            <person name="Edwards R.A."/>
            <person name="Vinuesa P."/>
        </authorList>
    </citation>
    <scope>NUCLEOTIDE SEQUENCE [LARGE SCALE GENOMIC DNA]</scope>
    <source>
        <strain evidence="3 20">YU39</strain>
    </source>
</reference>
<dbReference type="InterPro" id="IPR022742">
    <property type="entry name" value="Hydrolase_4"/>
</dbReference>
<dbReference type="EMBL" id="CP011428">
    <property type="protein sequence ID" value="AKH08238.1"/>
    <property type="molecule type" value="Genomic_DNA"/>
</dbReference>
<keyword evidence="1" id="KW-0472">Membrane</keyword>
<evidence type="ECO:0000313" key="5">
    <source>
        <dbReference type="EMBL" id="EBW3629902.1"/>
    </source>
</evidence>
<reference evidence="14" key="4">
    <citation type="submission" date="2018-07" db="EMBL/GenBank/DDBJ databases">
        <authorList>
            <person name="Ashton P.M."/>
            <person name="Dallman T."/>
            <person name="Nair S."/>
            <person name="De Pinna E."/>
            <person name="Peters T."/>
            <person name="Grant K."/>
        </authorList>
    </citation>
    <scope>NUCLEOTIDE SEQUENCE</scope>
    <source>
        <strain evidence="14">119484</strain>
        <strain evidence="5">231108</strain>
        <strain evidence="9">265852</strain>
        <strain evidence="18">29290</strain>
        <strain evidence="7">356083</strain>
        <strain evidence="6">422529</strain>
        <strain evidence="19">425567</strain>
        <strain evidence="13">43916</strain>
        <strain evidence="4">488670</strain>
        <strain evidence="11">86846</strain>
    </source>
</reference>
<feature type="transmembrane region" description="Helical" evidence="1">
    <location>
        <begin position="12"/>
        <end position="36"/>
    </location>
</feature>
<evidence type="ECO:0000313" key="10">
    <source>
        <dbReference type="EMBL" id="ECU8355305.1"/>
    </source>
</evidence>
<sequence length="292" mass="32364">MTLQHTRRIVKSLFILFIIVVCIYLLPRVAINAFYYPDNKVYGPTPAEAESITFTAKDGTHLHGWFIPTAFGRPENAVATVIHVHGNAGNMSAHWPLVSWLPERNVNLFMFDYRGFGESEGTPSQEGLLDDTKSAIDYVRHRADVNPERLVLLGQSLGGNNVLAAVGHCVGCANMRYADQAGIRAIILDSTFLSYSSIANQMIPGSGYLLDDRYSADRNIASVSPIPVLILHGTADHVIPWQDSEKLYALAREPKQKIFIPDGDHIDAFSGRYANLYRDAMIKFIQTALSAK</sequence>
<dbReference type="EMBL" id="AAHIDF010000023">
    <property type="protein sequence ID" value="EBW3629902.1"/>
    <property type="molecule type" value="Genomic_DNA"/>
</dbReference>
<dbReference type="EMBL" id="AAHNIA010000021">
    <property type="protein sequence ID" value="EBY1702768.1"/>
    <property type="molecule type" value="Genomic_DNA"/>
</dbReference>
<dbReference type="eggNOG" id="COG1073">
    <property type="taxonomic scope" value="Bacteria"/>
</dbReference>
<evidence type="ECO:0000313" key="3">
    <source>
        <dbReference type="EMBL" id="AKH08238.1"/>
    </source>
</evidence>
<evidence type="ECO:0000313" key="6">
    <source>
        <dbReference type="EMBL" id="EBW5463907.1"/>
    </source>
</evidence>
<proteinExistence type="predicted"/>
<dbReference type="Proteomes" id="UP000839908">
    <property type="component" value="Unassembled WGS sequence"/>
</dbReference>
<organism evidence="14">
    <name type="scientific">Salmonella typhimurium</name>
    <dbReference type="NCBI Taxonomy" id="90371"/>
    <lineage>
        <taxon>Bacteria</taxon>
        <taxon>Pseudomonadati</taxon>
        <taxon>Pseudomonadota</taxon>
        <taxon>Gammaproteobacteria</taxon>
        <taxon>Enterobacterales</taxon>
        <taxon>Enterobacteriaceae</taxon>
        <taxon>Salmonella</taxon>
    </lineage>
</organism>
<dbReference type="GO" id="GO:0016787">
    <property type="term" value="F:hydrolase activity"/>
    <property type="evidence" value="ECO:0007669"/>
    <property type="project" value="UniProtKB-KW"/>
</dbReference>
<dbReference type="Proteomes" id="UP000839617">
    <property type="component" value="Unassembled WGS sequence"/>
</dbReference>
<evidence type="ECO:0000313" key="12">
    <source>
        <dbReference type="EMBL" id="ECW0641960.1"/>
    </source>
</evidence>
<dbReference type="KEGG" id="seni:CY43_13595"/>
<reference evidence="8 22" key="5">
    <citation type="submission" date="2018-07" db="EMBL/GenBank/DDBJ databases">
        <authorList>
            <consortium name="GenomeTrakr network: Whole genome sequencing for foodborne pathogen traceback"/>
        </authorList>
    </citation>
    <scope>NUCLEOTIDE SEQUENCE [LARGE SCALE GENOMIC DNA]</scope>
    <source>
        <strain evidence="12">AUSMDU00020735</strain>
        <strain evidence="8 22">VA_WGS-00080</strain>
    </source>
</reference>
<dbReference type="EMBL" id="AALLEZ010000015">
    <property type="protein sequence ID" value="EDA7766316.1"/>
    <property type="molecule type" value="Genomic_DNA"/>
</dbReference>
<dbReference type="Proteomes" id="UP000885385">
    <property type="component" value="Unassembled WGS sequence"/>
</dbReference>
<dbReference type="EMBL" id="AAHDPU010000015">
    <property type="protein sequence ID" value="EBU9273675.1"/>
    <property type="molecule type" value="Genomic_DNA"/>
</dbReference>
<evidence type="ECO:0000313" key="4">
    <source>
        <dbReference type="EMBL" id="EBU9273675.1"/>
    </source>
</evidence>
<evidence type="ECO:0000313" key="17">
    <source>
        <dbReference type="EMBL" id="KTZ12563.1"/>
    </source>
</evidence>
<dbReference type="Proteomes" id="UP000885258">
    <property type="component" value="Unassembled WGS sequence"/>
</dbReference>
<dbReference type="EMBL" id="AAKVET010000019">
    <property type="protein sequence ID" value="ECW0641960.1"/>
    <property type="molecule type" value="Genomic_DNA"/>
</dbReference>
<dbReference type="SUPFAM" id="SSF53474">
    <property type="entry name" value="alpha/beta-Hydrolases"/>
    <property type="match status" value="1"/>
</dbReference>
<accession>A0A0F7JAJ7</accession>
<reference evidence="10" key="6">
    <citation type="submission" date="2018-08" db="EMBL/GenBank/DDBJ databases">
        <authorList>
            <consortium name="PulseNet: The National Subtyping Network for Foodborne Disease Surveillance"/>
            <person name="Tarr C.L."/>
            <person name="Trees E."/>
            <person name="Katz L.S."/>
            <person name="Carleton-Romer H.A."/>
            <person name="Stroika S."/>
            <person name="Kucerova Z."/>
            <person name="Roache K.F."/>
            <person name="Sabol A.L."/>
            <person name="Besser J."/>
            <person name="Gerner-Smidt P."/>
        </authorList>
    </citation>
    <scope>NUCLEOTIDE SEQUENCE [LARGE SCALE GENOMIC DNA]</scope>
    <source>
        <strain evidence="10">PNUSAS008736</strain>
        <strain evidence="15">PNUSAS016739</strain>
    </source>
</reference>
<dbReference type="Proteomes" id="UP000839581">
    <property type="component" value="Unassembled WGS sequence"/>
</dbReference>
<dbReference type="Proteomes" id="UP000338496">
    <property type="component" value="Unassembled WGS sequence"/>
</dbReference>
<dbReference type="PANTHER" id="PTHR12277:SF81">
    <property type="entry name" value="PROTEIN ABHD13"/>
    <property type="match status" value="1"/>
</dbReference>
<dbReference type="OMA" id="WLPEQGY"/>
<dbReference type="PANTHER" id="PTHR12277">
    <property type="entry name" value="ALPHA/BETA HYDROLASE DOMAIN-CONTAINING PROTEIN"/>
    <property type="match status" value="1"/>
</dbReference>
<evidence type="ECO:0000259" key="2">
    <source>
        <dbReference type="Pfam" id="PF12146"/>
    </source>
</evidence>
<dbReference type="Proteomes" id="UP000839915">
    <property type="component" value="Unassembled WGS sequence"/>
</dbReference>
<dbReference type="SMR" id="A0A0D6FA34"/>
<evidence type="ECO:0000313" key="21">
    <source>
        <dbReference type="Proteomes" id="UP000054461"/>
    </source>
</evidence>
<dbReference type="EMBL" id="AAIKGB010000019">
    <property type="protein sequence ID" value="ECF1545071.1"/>
    <property type="molecule type" value="Genomic_DNA"/>
</dbReference>
<dbReference type="EMBL" id="DAAFPQ010000014">
    <property type="protein sequence ID" value="HAB0972330.1"/>
    <property type="molecule type" value="Genomic_DNA"/>
</dbReference>
<evidence type="ECO:0000313" key="19">
    <source>
        <dbReference type="EMBL" id="MLP86827.1"/>
    </source>
</evidence>
<reference evidence="16" key="7">
    <citation type="submission" date="2019-10" db="EMBL/GenBank/DDBJ databases">
        <authorList>
            <consortium name="NCBI Pathogen Detection Project"/>
        </authorList>
    </citation>
    <scope>NUCLEOTIDE SEQUENCE</scope>
    <source>
        <strain evidence="16">Salmonella enterica</strain>
    </source>
</reference>
<evidence type="ECO:0000256" key="1">
    <source>
        <dbReference type="SAM" id="Phobius"/>
    </source>
</evidence>
<dbReference type="AlphaFoldDB" id="A0A0D6FA34"/>
<dbReference type="EMBL" id="RSUA01000019">
    <property type="protein sequence ID" value="MIT49563.1"/>
    <property type="molecule type" value="Genomic_DNA"/>
</dbReference>
<reference evidence="16" key="3">
    <citation type="journal article" date="2018" name="Genome Biol.">
        <title>SKESA: strategic k-mer extension for scrupulous assemblies.</title>
        <authorList>
            <person name="Souvorov A."/>
            <person name="Agarwala R."/>
            <person name="Lipman D.J."/>
        </authorList>
    </citation>
    <scope>NUCLEOTIDE SEQUENCE</scope>
    <source>
        <strain evidence="16">Salmonella enterica</strain>
    </source>
</reference>
<dbReference type="EMBL" id="AALDNI010000011">
    <property type="protein sequence ID" value="ECY5340963.1"/>
    <property type="molecule type" value="Genomic_DNA"/>
</dbReference>
<feature type="domain" description="Serine aminopeptidase S33" evidence="2">
    <location>
        <begin position="77"/>
        <end position="167"/>
    </location>
</feature>
<reference evidence="17 21" key="1">
    <citation type="submission" date="2014-09" db="EMBL/GenBank/DDBJ databases">
        <title>Salmonella Genotype and Phenotype Association.</title>
        <authorList>
            <person name="Chen Y."/>
            <person name="Folster J."/>
            <person name="Ayers S."/>
            <person name="Kabera C."/>
            <person name="Li C."/>
            <person name="Mukherjee S."/>
            <person name="Lam C."/>
            <person name="Zhao S."/>
            <person name="McDermott P."/>
        </authorList>
    </citation>
    <scope>NUCLEOTIDE SEQUENCE [LARGE SCALE GENOMIC DNA]</scope>
    <source>
        <strain evidence="17 21">CVM N32045</strain>
    </source>
</reference>
<evidence type="ECO:0000313" key="11">
    <source>
        <dbReference type="EMBL" id="ECV8761499.1"/>
    </source>
</evidence>
<keyword evidence="1" id="KW-0812">Transmembrane</keyword>
<evidence type="ECO:0000313" key="15">
    <source>
        <dbReference type="EMBL" id="EDI6667079.1"/>
    </source>
</evidence>
<dbReference type="EMBL" id="AAKRET010000018">
    <property type="protein sequence ID" value="ECU8355305.1"/>
    <property type="molecule type" value="Genomic_DNA"/>
</dbReference>
<evidence type="ECO:0000313" key="9">
    <source>
        <dbReference type="EMBL" id="ECF1545071.1"/>
    </source>
</evidence>
<dbReference type="EMBL" id="AAIGQE010000011">
    <property type="protein sequence ID" value="ECE0296708.1"/>
    <property type="molecule type" value="Genomic_DNA"/>
</dbReference>
<dbReference type="RefSeq" id="WP_000174944.1">
    <property type="nucleotide sequence ID" value="NZ_AP023291.1"/>
</dbReference>
<dbReference type="Proteomes" id="UP000839905">
    <property type="component" value="Unassembled WGS sequence"/>
</dbReference>
<evidence type="ECO:0000313" key="13">
    <source>
        <dbReference type="EMBL" id="ECY5340963.1"/>
    </source>
</evidence>
<dbReference type="EMBL" id="JYVU01000024">
    <property type="protein sequence ID" value="KTZ12563.1"/>
    <property type="molecule type" value="Genomic_DNA"/>
</dbReference>
<dbReference type="InterPro" id="IPR029058">
    <property type="entry name" value="AB_hydrolase_fold"/>
</dbReference>
<dbReference type="Proteomes" id="UP000839595">
    <property type="component" value="Unassembled WGS sequence"/>
</dbReference>
<evidence type="ECO:0000313" key="16">
    <source>
        <dbReference type="EMBL" id="HAB0972330.1"/>
    </source>
</evidence>
<dbReference type="Gene3D" id="3.40.50.1820">
    <property type="entry name" value="alpha/beta hydrolase"/>
    <property type="match status" value="1"/>
</dbReference>
<evidence type="ECO:0000313" key="18">
    <source>
        <dbReference type="EMBL" id="MIT49563.1"/>
    </source>
</evidence>
<dbReference type="EMBL" id="RVDJ01000016">
    <property type="protein sequence ID" value="MLP86827.1"/>
    <property type="molecule type" value="Genomic_DNA"/>
</dbReference>
<dbReference type="EMBL" id="AAKUOT010000020">
    <property type="protein sequence ID" value="ECV8761499.1"/>
    <property type="molecule type" value="Genomic_DNA"/>
</dbReference>
<dbReference type="Proteomes" id="UP000839911">
    <property type="component" value="Unassembled WGS sequence"/>
</dbReference>
<dbReference type="Pfam" id="PF12146">
    <property type="entry name" value="Hydrolase_4"/>
    <property type="match status" value="1"/>
</dbReference>
<protein>
    <submittedName>
        <fullName evidence="16">Alpha/beta fold hydrolase</fullName>
    </submittedName>
    <submittedName>
        <fullName evidence="14">Alpha/beta hydrolase</fullName>
    </submittedName>
    <submittedName>
        <fullName evidence="3">Putative hydrolase</fullName>
    </submittedName>
</protein>
<dbReference type="PATRIC" id="fig|59201.122.peg.4647"/>
<dbReference type="EMBL" id="AAHIPE010000017">
    <property type="protein sequence ID" value="EBW5463907.1"/>
    <property type="molecule type" value="Genomic_DNA"/>
</dbReference>
<gene>
    <name evidence="14" type="ORF">A3W57_16320</name>
    <name evidence="11" type="ORF">AAB27_11420</name>
    <name evidence="18" type="ORF">AU613_11875</name>
    <name evidence="13" type="ORF">AVC05_06840</name>
    <name evidence="10" type="ORF">B1P38_17290</name>
    <name evidence="8" type="ORF">CE70_16325</name>
    <name evidence="15" type="ORF">CFF59_17710</name>
    <name evidence="17" type="ORF">DD95_10445</name>
    <name evidence="4" type="ORF">DMO92_16670</name>
    <name evidence="5" type="ORF">DPF41_17700</name>
    <name evidence="6" type="ORF">DPS76_15890</name>
    <name evidence="19" type="ORF">DRM14_16110</name>
    <name evidence="7" type="ORF">DU071_12610</name>
    <name evidence="9" type="ORF">E0935_17745</name>
    <name evidence="12" type="ORF">F3R12_19385</name>
    <name evidence="16" type="ORF">GB466_17430</name>
    <name evidence="3" type="ORF">SE14_02763</name>
</gene>
<dbReference type="EMBL" id="AAMLUT010000029">
    <property type="protein sequence ID" value="EDI6667079.1"/>
    <property type="molecule type" value="Genomic_DNA"/>
</dbReference>
<dbReference type="Proteomes" id="UP000054461">
    <property type="component" value="Unassembled WGS sequence"/>
</dbReference>
<dbReference type="Proteomes" id="UP000839616">
    <property type="component" value="Unassembled WGS sequence"/>
</dbReference>
<evidence type="ECO:0000313" key="7">
    <source>
        <dbReference type="EMBL" id="EBY1702768.1"/>
    </source>
</evidence>
<evidence type="ECO:0000313" key="14">
    <source>
        <dbReference type="EMBL" id="EDA7766316.1"/>
    </source>
</evidence>
<evidence type="ECO:0000313" key="8">
    <source>
        <dbReference type="EMBL" id="ECE0296708.1"/>
    </source>
</evidence>
<accession>A0A0D6FA34</accession>
<keyword evidence="1" id="KW-1133">Transmembrane helix</keyword>
<keyword evidence="14" id="KW-0378">Hydrolase</keyword>
<evidence type="ECO:0000313" key="20">
    <source>
        <dbReference type="Proteomes" id="UP000034636"/>
    </source>
</evidence>
<dbReference type="Proteomes" id="UP000839907">
    <property type="component" value="Unassembled WGS sequence"/>
</dbReference>
<dbReference type="Proteomes" id="UP000839909">
    <property type="component" value="Unassembled WGS sequence"/>
</dbReference>
<evidence type="ECO:0000313" key="22">
    <source>
        <dbReference type="Proteomes" id="UP000338496"/>
    </source>
</evidence>